<reference evidence="2 3" key="1">
    <citation type="submission" date="2024-05" db="EMBL/GenBank/DDBJ databases">
        <title>Genome sequencing and assembly of Indian major carp, Cirrhinus mrigala (Hamilton, 1822).</title>
        <authorList>
            <person name="Mohindra V."/>
            <person name="Chowdhury L.M."/>
            <person name="Lal K."/>
            <person name="Jena J.K."/>
        </authorList>
    </citation>
    <scope>NUCLEOTIDE SEQUENCE [LARGE SCALE GENOMIC DNA]</scope>
    <source>
        <strain evidence="2">CM1030</strain>
        <tissue evidence="2">Blood</tissue>
    </source>
</reference>
<name>A0ABD0QM34_CIRMR</name>
<evidence type="ECO:0000256" key="1">
    <source>
        <dbReference type="SAM" id="MobiDB-lite"/>
    </source>
</evidence>
<keyword evidence="3" id="KW-1185">Reference proteome</keyword>
<dbReference type="EMBL" id="JAMKFB020000008">
    <property type="protein sequence ID" value="KAL0187290.1"/>
    <property type="molecule type" value="Genomic_DNA"/>
</dbReference>
<protein>
    <submittedName>
        <fullName evidence="2">Uncharacterized protein</fullName>
    </submittedName>
</protein>
<evidence type="ECO:0000313" key="2">
    <source>
        <dbReference type="EMBL" id="KAL0187290.1"/>
    </source>
</evidence>
<feature type="non-terminal residue" evidence="2">
    <location>
        <position position="1"/>
    </location>
</feature>
<sequence length="62" mass="7016">LYSISPPLVSQPPQHRYNRSLSEARFNALRQEFQEYCRAQQSCSQDSCIPPDPDSDSSSALL</sequence>
<accession>A0ABD0QM34</accession>
<gene>
    <name evidence="2" type="ORF">M9458_018960</name>
</gene>
<feature type="region of interest" description="Disordered" evidence="1">
    <location>
        <begin position="43"/>
        <end position="62"/>
    </location>
</feature>
<proteinExistence type="predicted"/>
<comment type="caution">
    <text evidence="2">The sequence shown here is derived from an EMBL/GenBank/DDBJ whole genome shotgun (WGS) entry which is preliminary data.</text>
</comment>
<evidence type="ECO:0000313" key="3">
    <source>
        <dbReference type="Proteomes" id="UP001529510"/>
    </source>
</evidence>
<organism evidence="2 3">
    <name type="scientific">Cirrhinus mrigala</name>
    <name type="common">Mrigala</name>
    <dbReference type="NCBI Taxonomy" id="683832"/>
    <lineage>
        <taxon>Eukaryota</taxon>
        <taxon>Metazoa</taxon>
        <taxon>Chordata</taxon>
        <taxon>Craniata</taxon>
        <taxon>Vertebrata</taxon>
        <taxon>Euteleostomi</taxon>
        <taxon>Actinopterygii</taxon>
        <taxon>Neopterygii</taxon>
        <taxon>Teleostei</taxon>
        <taxon>Ostariophysi</taxon>
        <taxon>Cypriniformes</taxon>
        <taxon>Cyprinidae</taxon>
        <taxon>Labeoninae</taxon>
        <taxon>Labeonini</taxon>
        <taxon>Cirrhinus</taxon>
    </lineage>
</organism>
<dbReference type="AlphaFoldDB" id="A0ABD0QM34"/>
<dbReference type="Proteomes" id="UP001529510">
    <property type="component" value="Unassembled WGS sequence"/>
</dbReference>